<protein>
    <submittedName>
        <fullName evidence="2">Uncharacterized protein</fullName>
    </submittedName>
</protein>
<keyword evidence="3" id="KW-1185">Reference proteome</keyword>
<proteinExistence type="predicted"/>
<feature type="region of interest" description="Disordered" evidence="1">
    <location>
        <begin position="77"/>
        <end position="103"/>
    </location>
</feature>
<accession>A0AAV6TDF1</accession>
<evidence type="ECO:0000256" key="1">
    <source>
        <dbReference type="SAM" id="MobiDB-lite"/>
    </source>
</evidence>
<organism evidence="2 3">
    <name type="scientific">Oedothorax gibbosus</name>
    <dbReference type="NCBI Taxonomy" id="931172"/>
    <lineage>
        <taxon>Eukaryota</taxon>
        <taxon>Metazoa</taxon>
        <taxon>Ecdysozoa</taxon>
        <taxon>Arthropoda</taxon>
        <taxon>Chelicerata</taxon>
        <taxon>Arachnida</taxon>
        <taxon>Araneae</taxon>
        <taxon>Araneomorphae</taxon>
        <taxon>Entelegynae</taxon>
        <taxon>Araneoidea</taxon>
        <taxon>Linyphiidae</taxon>
        <taxon>Erigoninae</taxon>
        <taxon>Oedothorax</taxon>
    </lineage>
</organism>
<dbReference type="AlphaFoldDB" id="A0AAV6TDF1"/>
<name>A0AAV6TDF1_9ARAC</name>
<gene>
    <name evidence="2" type="ORF">JTE90_020248</name>
</gene>
<comment type="caution">
    <text evidence="2">The sequence shown here is derived from an EMBL/GenBank/DDBJ whole genome shotgun (WGS) entry which is preliminary data.</text>
</comment>
<reference evidence="2 3" key="1">
    <citation type="journal article" date="2022" name="Nat. Ecol. Evol.">
        <title>A masculinizing supergene underlies an exaggerated male reproductive morph in a spider.</title>
        <authorList>
            <person name="Hendrickx F."/>
            <person name="De Corte Z."/>
            <person name="Sonet G."/>
            <person name="Van Belleghem S.M."/>
            <person name="Kostlbacher S."/>
            <person name="Vangestel C."/>
        </authorList>
    </citation>
    <scope>NUCLEOTIDE SEQUENCE [LARGE SCALE GENOMIC DNA]</scope>
    <source>
        <strain evidence="2">W744_W776</strain>
    </source>
</reference>
<evidence type="ECO:0000313" key="3">
    <source>
        <dbReference type="Proteomes" id="UP000827092"/>
    </source>
</evidence>
<sequence>MKGSRKSRIDPSPSKGVPKRAVEGTTSETRSRHVYLRMWKIRMVEKGTSPFPFFGAVPKKEKKTALGFHGKKWRGCGSLRNGDNKPKIISAKNTPRGRFPPGPKSRTAAFTGCFNGTRHYQSVLQYFCQM</sequence>
<evidence type="ECO:0000313" key="2">
    <source>
        <dbReference type="EMBL" id="KAG8155716.1"/>
    </source>
</evidence>
<dbReference type="EMBL" id="JAFNEN010006950">
    <property type="protein sequence ID" value="KAG8155716.1"/>
    <property type="molecule type" value="Genomic_DNA"/>
</dbReference>
<feature type="non-terminal residue" evidence="2">
    <location>
        <position position="130"/>
    </location>
</feature>
<feature type="region of interest" description="Disordered" evidence="1">
    <location>
        <begin position="1"/>
        <end position="29"/>
    </location>
</feature>
<dbReference type="Proteomes" id="UP000827092">
    <property type="component" value="Unassembled WGS sequence"/>
</dbReference>